<dbReference type="GO" id="GO:0016705">
    <property type="term" value="F:oxidoreductase activity, acting on paired donors, with incorporation or reduction of molecular oxygen"/>
    <property type="evidence" value="ECO:0007669"/>
    <property type="project" value="InterPro"/>
</dbReference>
<dbReference type="Proteomes" id="UP000045842">
    <property type="component" value="Unassembled WGS sequence"/>
</dbReference>
<dbReference type="SUPFAM" id="SSF48264">
    <property type="entry name" value="Cytochrome P450"/>
    <property type="match status" value="1"/>
</dbReference>
<name>A0A655JCG9_MYCTX</name>
<protein>
    <submittedName>
        <fullName evidence="1">Cytochrome P450</fullName>
    </submittedName>
</protein>
<gene>
    <name evidence="1" type="ORF">ERS007679_04209</name>
</gene>
<dbReference type="Gene3D" id="1.10.630.10">
    <property type="entry name" value="Cytochrome P450"/>
    <property type="match status" value="1"/>
</dbReference>
<dbReference type="GO" id="GO:0004497">
    <property type="term" value="F:monooxygenase activity"/>
    <property type="evidence" value="ECO:0007669"/>
    <property type="project" value="InterPro"/>
</dbReference>
<proteinExistence type="predicted"/>
<dbReference type="EMBL" id="CSAD01000981">
    <property type="protein sequence ID" value="COW71344.1"/>
    <property type="molecule type" value="Genomic_DNA"/>
</dbReference>
<dbReference type="AlphaFoldDB" id="A0A655JCG9"/>
<organism evidence="1 2">
    <name type="scientific">Mycobacterium tuberculosis</name>
    <dbReference type="NCBI Taxonomy" id="1773"/>
    <lineage>
        <taxon>Bacteria</taxon>
        <taxon>Bacillati</taxon>
        <taxon>Actinomycetota</taxon>
        <taxon>Actinomycetes</taxon>
        <taxon>Mycobacteriales</taxon>
        <taxon>Mycobacteriaceae</taxon>
        <taxon>Mycobacterium</taxon>
        <taxon>Mycobacterium tuberculosis complex</taxon>
    </lineage>
</organism>
<dbReference type="GO" id="GO:0020037">
    <property type="term" value="F:heme binding"/>
    <property type="evidence" value="ECO:0007669"/>
    <property type="project" value="InterPro"/>
</dbReference>
<dbReference type="GO" id="GO:0005506">
    <property type="term" value="F:iron ion binding"/>
    <property type="evidence" value="ECO:0007669"/>
    <property type="project" value="InterPro"/>
</dbReference>
<accession>A0A655JCG9</accession>
<evidence type="ECO:0000313" key="2">
    <source>
        <dbReference type="Proteomes" id="UP000045842"/>
    </source>
</evidence>
<sequence>MRRCLGFGFALTEGAVILQEIFRRFTITAAGPSKGETPLVRNITTVPKHGAHLRLIPQRRLGGLGDSDPP</sequence>
<dbReference type="InterPro" id="IPR036396">
    <property type="entry name" value="Cyt_P450_sf"/>
</dbReference>
<evidence type="ECO:0000313" key="1">
    <source>
        <dbReference type="EMBL" id="COW71344.1"/>
    </source>
</evidence>
<reference evidence="1 2" key="1">
    <citation type="submission" date="2015-03" db="EMBL/GenBank/DDBJ databases">
        <authorList>
            <consortium name="Pathogen Informatics"/>
        </authorList>
    </citation>
    <scope>NUCLEOTIDE SEQUENCE [LARGE SCALE GENOMIC DNA]</scope>
    <source>
        <strain evidence="1 2">G09801536</strain>
    </source>
</reference>